<reference evidence="2 3" key="1">
    <citation type="submission" date="2018-03" db="EMBL/GenBank/DDBJ databases">
        <authorList>
            <person name="Guldener U."/>
        </authorList>
    </citation>
    <scope>NUCLEOTIDE SEQUENCE [LARGE SCALE GENOMIC DNA]</scope>
    <source>
        <strain evidence="2 3">DAOM196992</strain>
    </source>
</reference>
<keyword evidence="3" id="KW-1185">Reference proteome</keyword>
<name>A0A5C3ES86_9BASI</name>
<dbReference type="EMBL" id="OOIP01000001">
    <property type="protein sequence ID" value="SPO34720.1"/>
    <property type="molecule type" value="Genomic_DNA"/>
</dbReference>
<evidence type="ECO:0000313" key="2">
    <source>
        <dbReference type="EMBL" id="SPO34720.1"/>
    </source>
</evidence>
<dbReference type="OrthoDB" id="4850at2759"/>
<feature type="compositionally biased region" description="Basic residues" evidence="1">
    <location>
        <begin position="93"/>
        <end position="103"/>
    </location>
</feature>
<dbReference type="PANTHER" id="PTHR37948">
    <property type="entry name" value="ZGC:113208"/>
    <property type="match status" value="1"/>
</dbReference>
<dbReference type="PANTHER" id="PTHR37948:SF1">
    <property type="entry name" value="BLL5189 PROTEIN"/>
    <property type="match status" value="1"/>
</dbReference>
<proteinExistence type="predicted"/>
<evidence type="ECO:0000256" key="1">
    <source>
        <dbReference type="SAM" id="MobiDB-lite"/>
    </source>
</evidence>
<dbReference type="AlphaFoldDB" id="A0A5C3ES86"/>
<feature type="compositionally biased region" description="Basic and acidic residues" evidence="1">
    <location>
        <begin position="79"/>
        <end position="92"/>
    </location>
</feature>
<protein>
    <submittedName>
        <fullName evidence="2">Uncharacterized protein</fullName>
    </submittedName>
</protein>
<feature type="region of interest" description="Disordered" evidence="1">
    <location>
        <begin position="27"/>
        <end position="196"/>
    </location>
</feature>
<sequence length="395" mass="44815">MADQELDYEAVRQENIRKNAELMLSLGLDKRRPPAPRKLGDGDYPGGSSSSRRILPPRKSSRIAAAAPRSYVETFRGYADGDPRLVKKEKREKVYRKGSRKSKRSEGDAGTGRYRDWGSDDDDYDSDDYVQPRSRPEDDFDSGDERRARIYSPSYRGKRDGSETFVEIPARSQLKRLRNPPLPTPPPSIDEEDGISPVRAPLPAREEVEPGKGRGALLFEEGYSHFRPNVTPEEMLRGGVFGGTAFRPYHSSVLRRDLDVDAELAELPTSWLEGLDVDGLLTSSTYDASKNRFGVKAGQSLEDWEQAGWVRAQDPRGWFQWYYRFYLGRRSSDDSRQISRWLKACGPAGRFKKMLVQKVAAAGGAWDDGEVNPVVRQTLWQWGYDLSQADYRAYL</sequence>
<dbReference type="Proteomes" id="UP000323386">
    <property type="component" value="Unassembled WGS sequence"/>
</dbReference>
<accession>A0A5C3ES86</accession>
<gene>
    <name evidence="2" type="ORF">PSFLO_00191</name>
</gene>
<evidence type="ECO:0000313" key="3">
    <source>
        <dbReference type="Proteomes" id="UP000323386"/>
    </source>
</evidence>
<feature type="compositionally biased region" description="Acidic residues" evidence="1">
    <location>
        <begin position="119"/>
        <end position="128"/>
    </location>
</feature>
<organism evidence="2 3">
    <name type="scientific">Pseudozyma flocculosa</name>
    <dbReference type="NCBI Taxonomy" id="84751"/>
    <lineage>
        <taxon>Eukaryota</taxon>
        <taxon>Fungi</taxon>
        <taxon>Dikarya</taxon>
        <taxon>Basidiomycota</taxon>
        <taxon>Ustilaginomycotina</taxon>
        <taxon>Ustilaginomycetes</taxon>
        <taxon>Ustilaginales</taxon>
        <taxon>Ustilaginaceae</taxon>
        <taxon>Pseudozyma</taxon>
    </lineage>
</organism>